<feature type="repeat" description="PPR" evidence="3">
    <location>
        <begin position="286"/>
        <end position="320"/>
    </location>
</feature>
<reference evidence="5 6" key="2">
    <citation type="submission" date="2025-04" db="UniProtKB">
        <authorList>
            <consortium name="RefSeq"/>
        </authorList>
    </citation>
    <scope>IDENTIFICATION</scope>
    <source>
        <tissue evidence="5 6">Leaf</tissue>
    </source>
</reference>
<feature type="repeat" description="PPR" evidence="3">
    <location>
        <begin position="321"/>
        <end position="355"/>
    </location>
</feature>
<dbReference type="Pfam" id="PF13041">
    <property type="entry name" value="PPR_2"/>
    <property type="match status" value="2"/>
</dbReference>
<evidence type="ECO:0000313" key="4">
    <source>
        <dbReference type="Proteomes" id="UP000515151"/>
    </source>
</evidence>
<feature type="repeat" description="PPR" evidence="3">
    <location>
        <begin position="216"/>
        <end position="250"/>
    </location>
</feature>
<name>A0A6P8EJM1_PUNGR</name>
<dbReference type="RefSeq" id="XP_031405879.1">
    <property type="nucleotide sequence ID" value="XM_031550019.1"/>
</dbReference>
<organism evidence="4 5">
    <name type="scientific">Punica granatum</name>
    <name type="common">Pomegranate</name>
    <dbReference type="NCBI Taxonomy" id="22663"/>
    <lineage>
        <taxon>Eukaryota</taxon>
        <taxon>Viridiplantae</taxon>
        <taxon>Streptophyta</taxon>
        <taxon>Embryophyta</taxon>
        <taxon>Tracheophyta</taxon>
        <taxon>Spermatophyta</taxon>
        <taxon>Magnoliopsida</taxon>
        <taxon>eudicotyledons</taxon>
        <taxon>Gunneridae</taxon>
        <taxon>Pentapetalae</taxon>
        <taxon>rosids</taxon>
        <taxon>malvids</taxon>
        <taxon>Myrtales</taxon>
        <taxon>Lythraceae</taxon>
        <taxon>Punica</taxon>
    </lineage>
</organism>
<evidence type="ECO:0000313" key="6">
    <source>
        <dbReference type="RefSeq" id="XP_031405879.1"/>
    </source>
</evidence>
<dbReference type="RefSeq" id="XP_031405878.1">
    <property type="nucleotide sequence ID" value="XM_031550018.1"/>
</dbReference>
<dbReference type="Gene3D" id="1.25.40.10">
    <property type="entry name" value="Tetratricopeptide repeat domain"/>
    <property type="match status" value="4"/>
</dbReference>
<reference evidence="4" key="1">
    <citation type="journal article" date="2020" name="Plant Biotechnol. J.">
        <title>The pomegranate (Punica granatum L.) draft genome dissects genetic divergence between soft- and hard-seeded cultivars.</title>
        <authorList>
            <person name="Luo X."/>
            <person name="Li H."/>
            <person name="Wu Z."/>
            <person name="Yao W."/>
            <person name="Zhao P."/>
            <person name="Cao D."/>
            <person name="Yu H."/>
            <person name="Li K."/>
            <person name="Poudel K."/>
            <person name="Zhao D."/>
            <person name="Zhang F."/>
            <person name="Xia X."/>
            <person name="Chen L."/>
            <person name="Wang Q."/>
            <person name="Jing D."/>
            <person name="Cao S."/>
        </authorList>
    </citation>
    <scope>NUCLEOTIDE SEQUENCE [LARGE SCALE GENOMIC DNA]</scope>
</reference>
<comment type="similarity">
    <text evidence="1">Belongs to the PPR family. P subfamily.</text>
</comment>
<dbReference type="OrthoDB" id="185373at2759"/>
<keyword evidence="2" id="KW-0677">Repeat</keyword>
<protein>
    <submittedName>
        <fullName evidence="5 6">Pentatricopeptide repeat-containing protein At1g07740, mitochondrial isoform X1</fullName>
    </submittedName>
</protein>
<keyword evidence="4" id="KW-1185">Reference proteome</keyword>
<dbReference type="PANTHER" id="PTHR47447:SF28">
    <property type="entry name" value="PENTACOTRIPEPTIDE-REPEAT REGION OF PRORP DOMAIN-CONTAINING PROTEIN"/>
    <property type="match status" value="1"/>
</dbReference>
<dbReference type="GeneID" id="116214628"/>
<evidence type="ECO:0000313" key="5">
    <source>
        <dbReference type="RefSeq" id="XP_031405878.1"/>
    </source>
</evidence>
<evidence type="ECO:0000256" key="2">
    <source>
        <dbReference type="ARBA" id="ARBA00022737"/>
    </source>
</evidence>
<dbReference type="PANTHER" id="PTHR47447">
    <property type="entry name" value="OS03G0856100 PROTEIN"/>
    <property type="match status" value="1"/>
</dbReference>
<evidence type="ECO:0000256" key="3">
    <source>
        <dbReference type="PROSITE-ProRule" id="PRU00708"/>
    </source>
</evidence>
<dbReference type="Proteomes" id="UP000515151">
    <property type="component" value="Chromosome 7"/>
</dbReference>
<gene>
    <name evidence="5 6" type="primary">LOC116214628</name>
</gene>
<accession>A0A6P8EJM1</accession>
<dbReference type="Pfam" id="PF01535">
    <property type="entry name" value="PPR"/>
    <property type="match status" value="4"/>
</dbReference>
<feature type="repeat" description="PPR" evidence="3">
    <location>
        <begin position="251"/>
        <end position="285"/>
    </location>
</feature>
<dbReference type="Pfam" id="PF12854">
    <property type="entry name" value="PPR_1"/>
    <property type="match status" value="1"/>
</dbReference>
<dbReference type="PROSITE" id="PS51375">
    <property type="entry name" value="PPR"/>
    <property type="match status" value="6"/>
</dbReference>
<dbReference type="AlphaFoldDB" id="A0A6P8EJM1"/>
<evidence type="ECO:0000256" key="1">
    <source>
        <dbReference type="ARBA" id="ARBA00007626"/>
    </source>
</evidence>
<proteinExistence type="inferred from homology"/>
<feature type="repeat" description="PPR" evidence="3">
    <location>
        <begin position="181"/>
        <end position="215"/>
    </location>
</feature>
<dbReference type="NCBIfam" id="TIGR00756">
    <property type="entry name" value="PPR"/>
    <property type="match status" value="8"/>
</dbReference>
<dbReference type="InterPro" id="IPR002885">
    <property type="entry name" value="PPR_rpt"/>
</dbReference>
<dbReference type="InterPro" id="IPR011990">
    <property type="entry name" value="TPR-like_helical_dom_sf"/>
</dbReference>
<feature type="repeat" description="PPR" evidence="3">
    <location>
        <begin position="356"/>
        <end position="390"/>
    </location>
</feature>
<sequence length="457" mass="52693">MNGWSRTYRECCRRTLIKGGTTYCATRTQQYHQQLHHRRQNLREPIPFITSLKQVRDPEEALALFHEYRKMGFKHYYPSYSALIYKLARSREFKEIEEILSYIRAKDLYCKESVFIGLIQHYGKAQLVEKATELFHKMGSFNCVRTLQSLNAILNVLVDNDRLLDAVALLGSSKKMGFRLNSVSYNIIIKGWLRKGEWEAACEVLDQMLERKIYPSVVTYNSLLGFLCRNRRVDEATSLFEDMKVKGTRLNAVTYALLMEGLCLIGKYKEAKNLMFDMEYRGCKPNLANFGVLMSDLGKRGEIEEAKNLLKEMKRRRFKPDVVTYNILINYMCKEGRVSEAYKVFVEMQVAGREPNAATYRMMVDGFCKVDDFEEGLKVLSSMVRSRHSPRSETFGCLVLGLIRMGNVDGACFVIEEMVKRKVKVDLEAWEALVRFACGADRCAADLLIEVSTSFEG</sequence>